<name>A0ACC6PM66_9ACTN</name>
<dbReference type="Proteomes" id="UP001377168">
    <property type="component" value="Unassembled WGS sequence"/>
</dbReference>
<protein>
    <submittedName>
        <fullName evidence="1">Transposase family protein</fullName>
    </submittedName>
</protein>
<evidence type="ECO:0000313" key="1">
    <source>
        <dbReference type="EMBL" id="MEJ8632380.1"/>
    </source>
</evidence>
<sequence>MLIVTREGDRRCKLRPSQRAVIALVYLREHTTYAKLAAGFRISEGTAHAYVQSVINLLASKAPSLTRALRRARPEYVLVDGTIAECDRAGDHERDYSGKARRHGVNIQAVTDPAGELIWYSPALPGRTVDITAARTHHIVTVCERLRIPALADKAYAGAGGTFQVPFKRHLGRPLTTRQTAVNRAHARLRFPVERAFADSGAQFLTW</sequence>
<dbReference type="EMBL" id="JBBKAJ010000017">
    <property type="protein sequence ID" value="MEJ8632380.1"/>
    <property type="molecule type" value="Genomic_DNA"/>
</dbReference>
<organism evidence="1 2">
    <name type="scientific">Streptomyces achmelvichensis</name>
    <dbReference type="NCBI Taxonomy" id="3134111"/>
    <lineage>
        <taxon>Bacteria</taxon>
        <taxon>Bacillati</taxon>
        <taxon>Actinomycetota</taxon>
        <taxon>Actinomycetes</taxon>
        <taxon>Kitasatosporales</taxon>
        <taxon>Streptomycetaceae</taxon>
        <taxon>Streptomyces</taxon>
    </lineage>
</organism>
<gene>
    <name evidence="1" type="ORF">WKI67_02835</name>
</gene>
<reference evidence="1" key="1">
    <citation type="submission" date="2024-03" db="EMBL/GenBank/DDBJ databases">
        <title>Novel Streptomyces species of biotechnological and ecological value are a feature of Machair soil.</title>
        <authorList>
            <person name="Prole J.R."/>
            <person name="Goodfellow M."/>
            <person name="Allenby N."/>
            <person name="Ward A.C."/>
        </authorList>
    </citation>
    <scope>NUCLEOTIDE SEQUENCE</scope>
    <source>
        <strain evidence="1">MS2.AVA.5</strain>
    </source>
</reference>
<comment type="caution">
    <text evidence="1">The sequence shown here is derived from an EMBL/GenBank/DDBJ whole genome shotgun (WGS) entry which is preliminary data.</text>
</comment>
<evidence type="ECO:0000313" key="2">
    <source>
        <dbReference type="Proteomes" id="UP001377168"/>
    </source>
</evidence>
<proteinExistence type="predicted"/>
<accession>A0ACC6PM66</accession>
<keyword evidence="2" id="KW-1185">Reference proteome</keyword>